<feature type="transmembrane region" description="Helical" evidence="7">
    <location>
        <begin position="12"/>
        <end position="35"/>
    </location>
</feature>
<feature type="transmembrane region" description="Helical" evidence="7">
    <location>
        <begin position="123"/>
        <end position="151"/>
    </location>
</feature>
<gene>
    <name evidence="9" type="ORF">J0X15_07580</name>
</gene>
<name>A0A939EM29_9HYPH</name>
<organism evidence="9 10">
    <name type="scientific">Roseibium limicola</name>
    <dbReference type="NCBI Taxonomy" id="2816037"/>
    <lineage>
        <taxon>Bacteria</taxon>
        <taxon>Pseudomonadati</taxon>
        <taxon>Pseudomonadota</taxon>
        <taxon>Alphaproteobacteria</taxon>
        <taxon>Hyphomicrobiales</taxon>
        <taxon>Stappiaceae</taxon>
        <taxon>Roseibium</taxon>
    </lineage>
</organism>
<dbReference type="PRINTS" id="PR01837">
    <property type="entry name" value="MGTCSAPBPROT"/>
</dbReference>
<comment type="similarity">
    <text evidence="2 7">Belongs to the MgtC/SapB family.</text>
</comment>
<dbReference type="GO" id="GO:0005886">
    <property type="term" value="C:plasma membrane"/>
    <property type="evidence" value="ECO:0007669"/>
    <property type="project" value="UniProtKB-SubCell"/>
</dbReference>
<keyword evidence="3" id="KW-1003">Cell membrane</keyword>
<dbReference type="EMBL" id="JAFLNF010000003">
    <property type="protein sequence ID" value="MBO0345074.1"/>
    <property type="molecule type" value="Genomic_DNA"/>
</dbReference>
<feature type="domain" description="MgtC/SapB/SrpB/YhiD N-terminal" evidence="8">
    <location>
        <begin position="24"/>
        <end position="153"/>
    </location>
</feature>
<evidence type="ECO:0000256" key="5">
    <source>
        <dbReference type="ARBA" id="ARBA00022989"/>
    </source>
</evidence>
<evidence type="ECO:0000256" key="2">
    <source>
        <dbReference type="ARBA" id="ARBA00009298"/>
    </source>
</evidence>
<evidence type="ECO:0000313" key="9">
    <source>
        <dbReference type="EMBL" id="MBO0345074.1"/>
    </source>
</evidence>
<evidence type="ECO:0000313" key="10">
    <source>
        <dbReference type="Proteomes" id="UP000664779"/>
    </source>
</evidence>
<dbReference type="Pfam" id="PF02308">
    <property type="entry name" value="MgtC"/>
    <property type="match status" value="1"/>
</dbReference>
<dbReference type="PANTHER" id="PTHR33778">
    <property type="entry name" value="PROTEIN MGTC"/>
    <property type="match status" value="1"/>
</dbReference>
<keyword evidence="7" id="KW-0997">Cell inner membrane</keyword>
<proteinExistence type="inferred from homology"/>
<reference evidence="9" key="1">
    <citation type="submission" date="2021-03" db="EMBL/GenBank/DDBJ databases">
        <title>Roseibium sp. CAU 1637 isolated from Incheon.</title>
        <authorList>
            <person name="Kim W."/>
        </authorList>
    </citation>
    <scope>NUCLEOTIDE SEQUENCE</scope>
    <source>
        <strain evidence="9">CAU 1637</strain>
    </source>
</reference>
<feature type="transmembrane region" description="Helical" evidence="7">
    <location>
        <begin position="50"/>
        <end position="72"/>
    </location>
</feature>
<comment type="caution">
    <text evidence="9">The sequence shown here is derived from an EMBL/GenBank/DDBJ whole genome shotgun (WGS) entry which is preliminary data.</text>
</comment>
<dbReference type="InterPro" id="IPR003416">
    <property type="entry name" value="MgtC/SapB/SrpB/YhiD_fam"/>
</dbReference>
<keyword evidence="10" id="KW-1185">Reference proteome</keyword>
<evidence type="ECO:0000256" key="1">
    <source>
        <dbReference type="ARBA" id="ARBA00004651"/>
    </source>
</evidence>
<evidence type="ECO:0000256" key="4">
    <source>
        <dbReference type="ARBA" id="ARBA00022692"/>
    </source>
</evidence>
<evidence type="ECO:0000256" key="3">
    <source>
        <dbReference type="ARBA" id="ARBA00022475"/>
    </source>
</evidence>
<evidence type="ECO:0000256" key="6">
    <source>
        <dbReference type="ARBA" id="ARBA00023136"/>
    </source>
</evidence>
<protein>
    <recommendedName>
        <fullName evidence="7">Protein MgtC</fullName>
    </recommendedName>
</protein>
<evidence type="ECO:0000259" key="8">
    <source>
        <dbReference type="Pfam" id="PF02308"/>
    </source>
</evidence>
<feature type="transmembrane region" description="Helical" evidence="7">
    <location>
        <begin position="84"/>
        <end position="103"/>
    </location>
</feature>
<sequence>MNELLDELTTSTYLPLAVILARMAAAVALGALLGFERELNEHAAGLRTHVLISLSAATVAILTIEFLHFGSFKQETVRMDPIRMVEAVTSGVAFLAAGMIVFTKGEVKGLTTGAGMWLAGASGLAVGLGLWSVAIPAALLGFLVIAVLRWVEHRVVSRSKSELEQDRNS</sequence>
<dbReference type="InterPro" id="IPR049177">
    <property type="entry name" value="MgtC_SapB_SrpB_YhiD_N"/>
</dbReference>
<keyword evidence="6 7" id="KW-0472">Membrane</keyword>
<keyword evidence="5 7" id="KW-1133">Transmembrane helix</keyword>
<comment type="subcellular location">
    <subcellularLocation>
        <location evidence="7">Cell inner membrane</location>
        <topology evidence="7">Multi-pass membrane protein</topology>
    </subcellularLocation>
    <subcellularLocation>
        <location evidence="1">Cell membrane</location>
        <topology evidence="1">Multi-pass membrane protein</topology>
    </subcellularLocation>
</comment>
<keyword evidence="4 7" id="KW-0812">Transmembrane</keyword>
<dbReference type="AlphaFoldDB" id="A0A939EM29"/>
<dbReference type="RefSeq" id="WP_206939436.1">
    <property type="nucleotide sequence ID" value="NZ_JAFLNF010000003.1"/>
</dbReference>
<accession>A0A939EM29</accession>
<dbReference type="Proteomes" id="UP000664779">
    <property type="component" value="Unassembled WGS sequence"/>
</dbReference>
<evidence type="ECO:0000256" key="7">
    <source>
        <dbReference type="RuleBase" id="RU365041"/>
    </source>
</evidence>
<dbReference type="PANTHER" id="PTHR33778:SF1">
    <property type="entry name" value="MAGNESIUM TRANSPORTER YHID-RELATED"/>
    <property type="match status" value="1"/>
</dbReference>